<dbReference type="Pfam" id="PF01529">
    <property type="entry name" value="DHHC"/>
    <property type="match status" value="1"/>
</dbReference>
<evidence type="ECO:0000256" key="11">
    <source>
        <dbReference type="PROSITE-ProRule" id="PRU00023"/>
    </source>
</evidence>
<dbReference type="SUPFAM" id="SSF48403">
    <property type="entry name" value="Ankyrin repeat"/>
    <property type="match status" value="1"/>
</dbReference>
<evidence type="ECO:0000256" key="3">
    <source>
        <dbReference type="ARBA" id="ARBA00022692"/>
    </source>
</evidence>
<dbReference type="GO" id="GO:0016020">
    <property type="term" value="C:membrane"/>
    <property type="evidence" value="ECO:0007669"/>
    <property type="project" value="UniProtKB-SubCell"/>
</dbReference>
<feature type="transmembrane region" description="Helical" evidence="12">
    <location>
        <begin position="468"/>
        <end position="487"/>
    </location>
</feature>
<evidence type="ECO:0000256" key="12">
    <source>
        <dbReference type="RuleBase" id="RU079119"/>
    </source>
</evidence>
<evidence type="ECO:0000256" key="8">
    <source>
        <dbReference type="ARBA" id="ARBA00023139"/>
    </source>
</evidence>
<dbReference type="EMBL" id="LSSL01003435">
    <property type="protein sequence ID" value="OLY80479.1"/>
    <property type="molecule type" value="Genomic_DNA"/>
</dbReference>
<comment type="domain">
    <text evidence="12">The DHHC domain is required for palmitoyltransferase activity.</text>
</comment>
<dbReference type="PROSITE" id="PS50088">
    <property type="entry name" value="ANK_REPEAT"/>
    <property type="match status" value="3"/>
</dbReference>
<dbReference type="InterPro" id="IPR001594">
    <property type="entry name" value="Palmitoyltrfase_DHHC"/>
</dbReference>
<dbReference type="AlphaFoldDB" id="A0A1R0GUC0"/>
<protein>
    <recommendedName>
        <fullName evidence="12">Palmitoyltransferase</fullName>
        <ecNumber evidence="12">2.3.1.225</ecNumber>
    </recommendedName>
</protein>
<feature type="region of interest" description="Disordered" evidence="13">
    <location>
        <begin position="678"/>
        <end position="698"/>
    </location>
</feature>
<dbReference type="PANTHER" id="PTHR24161">
    <property type="entry name" value="ANK_REP_REGION DOMAIN-CONTAINING PROTEIN-RELATED"/>
    <property type="match status" value="1"/>
</dbReference>
<keyword evidence="9" id="KW-0449">Lipoprotein</keyword>
<name>A0A1R0GUC0_9FUNG</name>
<keyword evidence="4" id="KW-0677">Repeat</keyword>
<evidence type="ECO:0000259" key="14">
    <source>
        <dbReference type="Pfam" id="PF01529"/>
    </source>
</evidence>
<feature type="repeat" description="ANK" evidence="11">
    <location>
        <begin position="269"/>
        <end position="301"/>
    </location>
</feature>
<feature type="transmembrane region" description="Helical" evidence="12">
    <location>
        <begin position="391"/>
        <end position="417"/>
    </location>
</feature>
<dbReference type="InterPro" id="IPR002110">
    <property type="entry name" value="Ankyrin_rpt"/>
</dbReference>
<dbReference type="OrthoDB" id="6781668at2759"/>
<comment type="caution">
    <text evidence="15">The sequence shown here is derived from an EMBL/GenBank/DDBJ whole genome shotgun (WGS) entry which is preliminary data.</text>
</comment>
<keyword evidence="7 12" id="KW-0472">Membrane</keyword>
<sequence length="881" mass="98476">MDDGPENSPKIDISSNPKNDHYNKNKSSILHSFPLTHDSTGNSAVSNVSVSAEIESSPHGSSKKTLLLNISTSNTLNNFDSSAAAQLKKDENSNDFPNLDLFSAAQNGDLLTVRTWIESIGLDSNSLDQQGCTALHWASINGHLNVVKYLVEIGNADINASKGEMKAPPLFWACRQGHLIICKYLLEKGALPTLIDAGGYSLLHVAVHSSSPIMLLYISTTQYDSFNHNFDVKDNNGITPLMWAAYQGNSEQVNILLRMGSDAKLQDINGKTTLHFAMTRGSAHIISALIKAGADPDVREFVPFSHQSPLSLSHGSPAGIEEPSRHLGKSARDIAKDFGLSLILDSAEKENIEIIKSNNDPVIYKYHVKGQILTFLSPFFNLAINLKLLSVYPWIIGVPLFLVSVLIFHLFTLRVLLRTKKPKRVLSSPYFLGILSGSFLLALLTWLLKIMPVTVFGIPGDSRGFKPLFLLNFLSFLSSIAVCYTLFKTVVMDPGYLKYNDLQSMPTVARTVSNLVESHEFNLSTFCYTCLDYKPRRSKHCRDCNRCVARMDHHCPWTYNCVGAKNHIMFIYFLFSLITCGVLFLISGSAFLERTFVLYEPIEGRPCYLGNYLCGCFQQEPYALYIMMWISLNLSWSLFLLISQLYQISVNVTTNESLTGFRNVNRIENKLKASDLLDQKPHKNNAGHQPDHGDTLNSEFNDFGDTYSEFSDAEVDDLGEGTSQSIIHFTENGHQEPGQNEYGSHKRSNRAPGPISKLLPCLSRKPGNSKRNNSDYAYSNLESNVDIDMDDDSNPYDKGIYLNCLEFWRPNYSNYETFPKVIVEDADSILFDRDDNNTLSGPFKSVIKPRSTSESSLSFQENRLFPKKSNEFELKHVGGGN</sequence>
<accession>A0A1R0GUC0</accession>
<evidence type="ECO:0000256" key="13">
    <source>
        <dbReference type="SAM" id="MobiDB-lite"/>
    </source>
</evidence>
<dbReference type="PRINTS" id="PR01415">
    <property type="entry name" value="ANKYRIN"/>
</dbReference>
<dbReference type="SMART" id="SM00248">
    <property type="entry name" value="ANK"/>
    <property type="match status" value="5"/>
</dbReference>
<feature type="repeat" description="ANK" evidence="11">
    <location>
        <begin position="236"/>
        <end position="268"/>
    </location>
</feature>
<feature type="repeat" description="ANK" evidence="11">
    <location>
        <begin position="130"/>
        <end position="154"/>
    </location>
</feature>
<gene>
    <name evidence="15" type="ORF">AYI68_g5425</name>
</gene>
<evidence type="ECO:0000313" key="15">
    <source>
        <dbReference type="EMBL" id="OLY80479.1"/>
    </source>
</evidence>
<keyword evidence="12" id="KW-0012">Acyltransferase</keyword>
<comment type="subcellular location">
    <subcellularLocation>
        <location evidence="1">Membrane</location>
        <topology evidence="1">Multi-pass membrane protein</topology>
    </subcellularLocation>
</comment>
<organism evidence="15 16">
    <name type="scientific">Smittium mucronatum</name>
    <dbReference type="NCBI Taxonomy" id="133383"/>
    <lineage>
        <taxon>Eukaryota</taxon>
        <taxon>Fungi</taxon>
        <taxon>Fungi incertae sedis</taxon>
        <taxon>Zoopagomycota</taxon>
        <taxon>Kickxellomycotina</taxon>
        <taxon>Harpellomycetes</taxon>
        <taxon>Harpellales</taxon>
        <taxon>Legeriomycetaceae</taxon>
        <taxon>Smittium</taxon>
    </lineage>
</organism>
<comment type="similarity">
    <text evidence="2">Belongs to the DHHC palmitoyltransferase family. AKR/ZDHHC17 subfamily.</text>
</comment>
<evidence type="ECO:0000256" key="6">
    <source>
        <dbReference type="ARBA" id="ARBA00023043"/>
    </source>
</evidence>
<comment type="catalytic activity">
    <reaction evidence="10 12">
        <text>L-cysteinyl-[protein] + hexadecanoyl-CoA = S-hexadecanoyl-L-cysteinyl-[protein] + CoA</text>
        <dbReference type="Rhea" id="RHEA:36683"/>
        <dbReference type="Rhea" id="RHEA-COMP:10131"/>
        <dbReference type="Rhea" id="RHEA-COMP:11032"/>
        <dbReference type="ChEBI" id="CHEBI:29950"/>
        <dbReference type="ChEBI" id="CHEBI:57287"/>
        <dbReference type="ChEBI" id="CHEBI:57379"/>
        <dbReference type="ChEBI" id="CHEBI:74151"/>
        <dbReference type="EC" id="2.3.1.225"/>
    </reaction>
</comment>
<feature type="transmembrane region" description="Helical" evidence="12">
    <location>
        <begin position="429"/>
        <end position="448"/>
    </location>
</feature>
<dbReference type="Pfam" id="PF12796">
    <property type="entry name" value="Ank_2"/>
    <property type="match status" value="2"/>
</dbReference>
<dbReference type="STRING" id="133383.A0A1R0GUC0"/>
<evidence type="ECO:0000313" key="16">
    <source>
        <dbReference type="Proteomes" id="UP000187455"/>
    </source>
</evidence>
<keyword evidence="5 12" id="KW-1133">Transmembrane helix</keyword>
<feature type="transmembrane region" description="Helical" evidence="12">
    <location>
        <begin position="622"/>
        <end position="642"/>
    </location>
</feature>
<keyword evidence="8" id="KW-0564">Palmitate</keyword>
<dbReference type="PROSITE" id="PS50216">
    <property type="entry name" value="DHHC"/>
    <property type="match status" value="1"/>
</dbReference>
<evidence type="ECO:0000256" key="2">
    <source>
        <dbReference type="ARBA" id="ARBA00010104"/>
    </source>
</evidence>
<proteinExistence type="inferred from homology"/>
<evidence type="ECO:0000256" key="10">
    <source>
        <dbReference type="ARBA" id="ARBA00048048"/>
    </source>
</evidence>
<keyword evidence="12 15" id="KW-0808">Transferase</keyword>
<dbReference type="InterPro" id="IPR036770">
    <property type="entry name" value="Ankyrin_rpt-contain_sf"/>
</dbReference>
<feature type="domain" description="Palmitoyltransferase DHHC" evidence="14">
    <location>
        <begin position="523"/>
        <end position="658"/>
    </location>
</feature>
<reference evidence="15 16" key="1">
    <citation type="journal article" date="2016" name="Mol. Biol. Evol.">
        <title>Genome-Wide Survey of Gut Fungi (Harpellales) Reveals the First Horizontally Transferred Ubiquitin Gene from a Mosquito Host.</title>
        <authorList>
            <person name="Wang Y."/>
            <person name="White M.M."/>
            <person name="Kvist S."/>
            <person name="Moncalvo J.M."/>
        </authorList>
    </citation>
    <scope>NUCLEOTIDE SEQUENCE [LARGE SCALE GENOMIC DNA]</scope>
    <source>
        <strain evidence="15 16">ALG-7-W6</strain>
    </source>
</reference>
<feature type="region of interest" description="Disordered" evidence="13">
    <location>
        <begin position="732"/>
        <end position="776"/>
    </location>
</feature>
<dbReference type="EC" id="2.3.1.225" evidence="12"/>
<dbReference type="GO" id="GO:0019706">
    <property type="term" value="F:protein-cysteine S-palmitoyltransferase activity"/>
    <property type="evidence" value="ECO:0007669"/>
    <property type="project" value="UniProtKB-EC"/>
</dbReference>
<dbReference type="Gene3D" id="1.25.40.20">
    <property type="entry name" value="Ankyrin repeat-containing domain"/>
    <property type="match status" value="2"/>
</dbReference>
<evidence type="ECO:0000256" key="9">
    <source>
        <dbReference type="ARBA" id="ARBA00023288"/>
    </source>
</evidence>
<evidence type="ECO:0000256" key="5">
    <source>
        <dbReference type="ARBA" id="ARBA00022989"/>
    </source>
</evidence>
<evidence type="ECO:0000256" key="4">
    <source>
        <dbReference type="ARBA" id="ARBA00022737"/>
    </source>
</evidence>
<evidence type="ECO:0000256" key="7">
    <source>
        <dbReference type="ARBA" id="ARBA00023136"/>
    </source>
</evidence>
<keyword evidence="3 12" id="KW-0812">Transmembrane</keyword>
<dbReference type="PANTHER" id="PTHR24161:SF85">
    <property type="entry name" value="PALMITOYLTRANSFERASE HIP14"/>
    <property type="match status" value="1"/>
</dbReference>
<keyword evidence="16" id="KW-1185">Reference proteome</keyword>
<evidence type="ECO:0000256" key="1">
    <source>
        <dbReference type="ARBA" id="ARBA00004141"/>
    </source>
</evidence>
<keyword evidence="6 11" id="KW-0040">ANK repeat</keyword>
<dbReference type="PROSITE" id="PS50297">
    <property type="entry name" value="ANK_REP_REGION"/>
    <property type="match status" value="3"/>
</dbReference>
<feature type="region of interest" description="Disordered" evidence="13">
    <location>
        <begin position="1"/>
        <end position="27"/>
    </location>
</feature>
<feature type="transmembrane region" description="Helical" evidence="12">
    <location>
        <begin position="570"/>
        <end position="592"/>
    </location>
</feature>
<dbReference type="Proteomes" id="UP000187455">
    <property type="component" value="Unassembled WGS sequence"/>
</dbReference>